<comment type="caution">
    <text evidence="1">The sequence shown here is derived from an EMBL/GenBank/DDBJ whole genome shotgun (WGS) entry which is preliminary data.</text>
</comment>
<dbReference type="AlphaFoldDB" id="A0A6L3B2L9"/>
<organism evidence="1 2">
    <name type="scientific">Azospirillum brasilense</name>
    <dbReference type="NCBI Taxonomy" id="192"/>
    <lineage>
        <taxon>Bacteria</taxon>
        <taxon>Pseudomonadati</taxon>
        <taxon>Pseudomonadota</taxon>
        <taxon>Alphaproteobacteria</taxon>
        <taxon>Rhodospirillales</taxon>
        <taxon>Azospirillaceae</taxon>
        <taxon>Azospirillum</taxon>
    </lineage>
</organism>
<protein>
    <submittedName>
        <fullName evidence="1">Uncharacterized protein</fullName>
    </submittedName>
</protein>
<reference evidence="1 2" key="1">
    <citation type="submission" date="2018-07" db="EMBL/GenBank/DDBJ databases">
        <title>Genome sequence of Roseomonas fauriae ATCC 49958.</title>
        <authorList>
            <person name="Sant'Anna F.H."/>
            <person name="Baldani J.I."/>
            <person name="Zilli J.E."/>
            <person name="Reis V.M."/>
            <person name="Hartmann A."/>
            <person name="Cruz L."/>
            <person name="de Souza E.M."/>
            <person name="de Oliveira Pedrosa F."/>
            <person name="Passaglia L.M.P."/>
        </authorList>
    </citation>
    <scope>NUCLEOTIDE SEQUENCE [LARGE SCALE GENOMIC DNA]</scope>
    <source>
        <strain evidence="1 2">ATCC 49958</strain>
    </source>
</reference>
<gene>
    <name evidence="1" type="ORF">DS837_10960</name>
</gene>
<dbReference type="Proteomes" id="UP000476837">
    <property type="component" value="Unassembled WGS sequence"/>
</dbReference>
<dbReference type="EMBL" id="QOKV01000005">
    <property type="protein sequence ID" value="KAA0686208.1"/>
    <property type="molecule type" value="Genomic_DNA"/>
</dbReference>
<evidence type="ECO:0000313" key="1">
    <source>
        <dbReference type="EMBL" id="KAA0686208.1"/>
    </source>
</evidence>
<sequence>MFGAWLERRRYRTRVLNALMPMLDGLGLTSAKALLRHYPGIENAVLDHHGRGDDHRVAAMAIVGTVLTDQIERHYDADQRAAILAQLTDNATPKASKDRLAQAILSAEEVAHLWVENSGADRGLRDLMMSEIIGALQGYGAEERSRRRLHRALSAAVHATG</sequence>
<evidence type="ECO:0000313" key="2">
    <source>
        <dbReference type="Proteomes" id="UP000476837"/>
    </source>
</evidence>
<name>A0A6L3B2L9_AZOBR</name>
<proteinExistence type="predicted"/>
<accession>A0A6L3B2L9</accession>